<keyword evidence="3" id="KW-1185">Reference proteome</keyword>
<name>A0A5J4Z2B0_PORPP</name>
<gene>
    <name evidence="2" type="ORF">FVE85_5341</name>
</gene>
<dbReference type="AlphaFoldDB" id="A0A5J4Z2B0"/>
<evidence type="ECO:0000313" key="3">
    <source>
        <dbReference type="Proteomes" id="UP000324585"/>
    </source>
</evidence>
<comment type="caution">
    <text evidence="2">The sequence shown here is derived from an EMBL/GenBank/DDBJ whole genome shotgun (WGS) entry which is preliminary data.</text>
</comment>
<feature type="compositionally biased region" description="Basic and acidic residues" evidence="1">
    <location>
        <begin position="492"/>
        <end position="506"/>
    </location>
</feature>
<reference evidence="3" key="1">
    <citation type="journal article" date="2019" name="Nat. Commun.">
        <title>Expansion of phycobilisome linker gene families in mesophilic red algae.</title>
        <authorList>
            <person name="Lee J."/>
            <person name="Kim D."/>
            <person name="Bhattacharya D."/>
            <person name="Yoon H.S."/>
        </authorList>
    </citation>
    <scope>NUCLEOTIDE SEQUENCE [LARGE SCALE GENOMIC DNA]</scope>
    <source>
        <strain evidence="3">CCMP 1328</strain>
    </source>
</reference>
<dbReference type="Proteomes" id="UP000324585">
    <property type="component" value="Unassembled WGS sequence"/>
</dbReference>
<feature type="compositionally biased region" description="Basic and acidic residues" evidence="1">
    <location>
        <begin position="456"/>
        <end position="475"/>
    </location>
</feature>
<evidence type="ECO:0000256" key="1">
    <source>
        <dbReference type="SAM" id="MobiDB-lite"/>
    </source>
</evidence>
<evidence type="ECO:0000313" key="2">
    <source>
        <dbReference type="EMBL" id="KAA8497756.1"/>
    </source>
</evidence>
<feature type="compositionally biased region" description="Basic and acidic residues" evidence="1">
    <location>
        <begin position="754"/>
        <end position="763"/>
    </location>
</feature>
<feature type="region of interest" description="Disordered" evidence="1">
    <location>
        <begin position="814"/>
        <end position="844"/>
    </location>
</feature>
<feature type="compositionally biased region" description="Low complexity" evidence="1">
    <location>
        <begin position="821"/>
        <end position="838"/>
    </location>
</feature>
<feature type="region of interest" description="Disordered" evidence="1">
    <location>
        <begin position="410"/>
        <end position="764"/>
    </location>
</feature>
<feature type="compositionally biased region" description="Basic residues" evidence="1">
    <location>
        <begin position="528"/>
        <end position="539"/>
    </location>
</feature>
<organism evidence="2 3">
    <name type="scientific">Porphyridium purpureum</name>
    <name type="common">Red alga</name>
    <name type="synonym">Porphyridium cruentum</name>
    <dbReference type="NCBI Taxonomy" id="35688"/>
    <lineage>
        <taxon>Eukaryota</taxon>
        <taxon>Rhodophyta</taxon>
        <taxon>Bangiophyceae</taxon>
        <taxon>Porphyridiales</taxon>
        <taxon>Porphyridiaceae</taxon>
        <taxon>Porphyridium</taxon>
    </lineage>
</organism>
<sequence>MCESLASAFEILRPHAKENDDCVLLLGQLLGIAIDLAVNERWQGAMIGMVPLCTELAMWGEAEVLAASGTSSLPLSTGMKWLDVHREAAGALFNLVEGCPINFDRMCAAIAEKGRGLRERCVSIADRRALLAVIGCFRCAANSDGTVVTAPSQSKSKMQALLRSEFGDAIAAKILGIELGNRQRMRELASEIIGERVTGSLGRPASFRARTILDGVRCTFWLDVNSFLLSFDCDAEDFAQVRIHVVDLVGVQTEPASVSACATLVFSELAATVKYRLGNESRDTCSAAHTCTLQFRTDRARDEFVELISSILGAVKGKTDAGGGFGRPGSAPTGARKMSIVHLGGDNTEARCGDDADNHHSVSMSDPKSKVTTAELDERCPSSRVDRGHRLAGFAERRASIATFFEGGPIGAKQVPRVRGAEPSDHQPPARTGVEKNKTKKPISNDLATPPALKSKVTESETKARHALLESEKPSARKAKGSRKRASAPNDRAVRRDAERDSEPVEKRHKHLEGKSPCEEEASTARLAGHRRSSLRPRSKSVFYKETHGDEQDGEGSSAMKAQQSKDPQPKSSTELGAATVAAAVREVEWITPEKSDNGRDRSAHSDSRSRKDRQNKASLVATVPSQAKRRAKSLPRSKSSVLDVPTLSDLVLGNGKMTPAHSSGPARSLKPVRQGPGTHSAGLCSESAKFVGRKPSYDEEKEEDAGATVTRSTARPQWEGSQVMERSSIDAVGRTAGVTTETERQCPKRLVRPSKDLDEARASRVQHCDTLSLGHDSVHKESAAVSRLKAEGPSQPPLCHSLGLSTLGAAETASPSKARSLTLPLSPNAAAASSPSRASKEKSEDVFGFLRSLGWEDKDVGISKRCERNRAAQTRPRPECGGEDDVEKRRVVAQTPRTSGFSAAARATGAHDGKGSLMLAQAREWQSVRSELVGFENDTHLEGVEQLLNAATGSRADKRPGAAAGSERLSNLLLQRVKHILAKKQSGIRKEQAAREAAMKRRAHGLLIDFEARAKQRMQKLDADHRAHLATLVADVQREDRAFRESVSAGAQWASDIAAGIRKLRASSADEDEAASVVANVTSSWQHNAASLVQDAHVACHRHLADLDAALLSTTEESCAAASVTNRLLQLSQALCRELEDMSE</sequence>
<dbReference type="EMBL" id="VRMN01000001">
    <property type="protein sequence ID" value="KAA8497756.1"/>
    <property type="molecule type" value="Genomic_DNA"/>
</dbReference>
<feature type="region of interest" description="Disordered" evidence="1">
    <location>
        <begin position="357"/>
        <end position="382"/>
    </location>
</feature>
<feature type="compositionally biased region" description="Polar residues" evidence="1">
    <location>
        <begin position="361"/>
        <end position="372"/>
    </location>
</feature>
<feature type="compositionally biased region" description="Polar residues" evidence="1">
    <location>
        <begin position="560"/>
        <end position="575"/>
    </location>
</feature>
<feature type="compositionally biased region" description="Basic residues" evidence="1">
    <location>
        <begin position="476"/>
        <end position="486"/>
    </location>
</feature>
<accession>A0A5J4Z2B0</accession>
<proteinExistence type="predicted"/>
<feature type="compositionally biased region" description="Basic and acidic residues" evidence="1">
    <location>
        <begin position="586"/>
        <end position="616"/>
    </location>
</feature>
<protein>
    <submittedName>
        <fullName evidence="2">Uncharacterized protein</fullName>
    </submittedName>
</protein>